<dbReference type="InterPro" id="IPR051164">
    <property type="entry name" value="NmrA-like_oxidored"/>
</dbReference>
<feature type="domain" description="NmrA-like" evidence="4">
    <location>
        <begin position="4"/>
        <end position="289"/>
    </location>
</feature>
<dbReference type="CDD" id="cd05251">
    <property type="entry name" value="NmrA_like_SDR_a"/>
    <property type="match status" value="1"/>
</dbReference>
<proteinExistence type="inferred from homology"/>
<dbReference type="Gene3D" id="3.90.25.10">
    <property type="entry name" value="UDP-galactose 4-epimerase, domain 1"/>
    <property type="match status" value="1"/>
</dbReference>
<name>A0AAE0T268_9BIVA</name>
<accession>A0AAE0T268</accession>
<evidence type="ECO:0000256" key="2">
    <source>
        <dbReference type="ARBA" id="ARBA00022857"/>
    </source>
</evidence>
<evidence type="ECO:0000256" key="1">
    <source>
        <dbReference type="ARBA" id="ARBA00006328"/>
    </source>
</evidence>
<sequence length="302" mass="33517">MTSKKIIAVFGATGAQGGAVVRALLQNSSFAVRAVTRNLDGNGAQELKKLKAEVVKGDTDDKEGLKRILSGTYGCFLVTNFLEHFDMNREIQQGKNVADACKAAGIKHLVFSGLDNTEGSGAAGPVHHFDGKAKIEDYIEQIGIPYTSTRVSFYNENFLNFNQPRKTGENKYAISLPMGDKPLYMMTVSDVGPWVVEILKDPLKYKGKKLHLAGDKLTLDQVCATLSKHLKPKQFEYVPIAVEDFAKSSFPGAEEMANMFHFYQLKADSLRDVALTRKLYPKTQTFDAWVQENKEKIIQALK</sequence>
<dbReference type="EMBL" id="JAEAOA010002159">
    <property type="protein sequence ID" value="KAK3602148.1"/>
    <property type="molecule type" value="Genomic_DNA"/>
</dbReference>
<reference evidence="5" key="2">
    <citation type="journal article" date="2021" name="Genome Biol. Evol.">
        <title>Developing a high-quality reference genome for a parasitic bivalve with doubly uniparental inheritance (Bivalvia: Unionida).</title>
        <authorList>
            <person name="Smith C.H."/>
        </authorList>
    </citation>
    <scope>NUCLEOTIDE SEQUENCE</scope>
    <source>
        <strain evidence="5">CHS0354</strain>
        <tissue evidence="5">Mantle</tissue>
    </source>
</reference>
<evidence type="ECO:0000256" key="3">
    <source>
        <dbReference type="ARBA" id="ARBA00040296"/>
    </source>
</evidence>
<dbReference type="Pfam" id="PF05368">
    <property type="entry name" value="NmrA"/>
    <property type="match status" value="1"/>
</dbReference>
<organism evidence="5 6">
    <name type="scientific">Potamilus streckersoni</name>
    <dbReference type="NCBI Taxonomy" id="2493646"/>
    <lineage>
        <taxon>Eukaryota</taxon>
        <taxon>Metazoa</taxon>
        <taxon>Spiralia</taxon>
        <taxon>Lophotrochozoa</taxon>
        <taxon>Mollusca</taxon>
        <taxon>Bivalvia</taxon>
        <taxon>Autobranchia</taxon>
        <taxon>Heteroconchia</taxon>
        <taxon>Palaeoheterodonta</taxon>
        <taxon>Unionida</taxon>
        <taxon>Unionoidea</taxon>
        <taxon>Unionidae</taxon>
        <taxon>Ambleminae</taxon>
        <taxon>Lampsilini</taxon>
        <taxon>Potamilus</taxon>
    </lineage>
</organism>
<reference evidence="5" key="1">
    <citation type="journal article" date="2021" name="Genome Biol. Evol.">
        <title>A High-Quality Reference Genome for a Parasitic Bivalve with Doubly Uniparental Inheritance (Bivalvia: Unionida).</title>
        <authorList>
            <person name="Smith C.H."/>
        </authorList>
    </citation>
    <scope>NUCLEOTIDE SEQUENCE</scope>
    <source>
        <strain evidence="5">CHS0354</strain>
    </source>
</reference>
<dbReference type="Gene3D" id="3.40.50.720">
    <property type="entry name" value="NAD(P)-binding Rossmann-like Domain"/>
    <property type="match status" value="1"/>
</dbReference>
<reference evidence="5" key="3">
    <citation type="submission" date="2023-05" db="EMBL/GenBank/DDBJ databases">
        <authorList>
            <person name="Smith C.H."/>
        </authorList>
    </citation>
    <scope>NUCLEOTIDE SEQUENCE</scope>
    <source>
        <strain evidence="5">CHS0354</strain>
        <tissue evidence="5">Mantle</tissue>
    </source>
</reference>
<evidence type="ECO:0000313" key="5">
    <source>
        <dbReference type="EMBL" id="KAK3602148.1"/>
    </source>
</evidence>
<keyword evidence="2" id="KW-0521">NADP</keyword>
<dbReference type="AlphaFoldDB" id="A0AAE0T268"/>
<dbReference type="PANTHER" id="PTHR42748">
    <property type="entry name" value="NITROGEN METABOLITE REPRESSION PROTEIN NMRA FAMILY MEMBER"/>
    <property type="match status" value="1"/>
</dbReference>
<dbReference type="Proteomes" id="UP001195483">
    <property type="component" value="Unassembled WGS sequence"/>
</dbReference>
<gene>
    <name evidence="5" type="ORF">CHS0354_036890</name>
</gene>
<dbReference type="SUPFAM" id="SSF51735">
    <property type="entry name" value="NAD(P)-binding Rossmann-fold domains"/>
    <property type="match status" value="1"/>
</dbReference>
<dbReference type="GO" id="GO:0005634">
    <property type="term" value="C:nucleus"/>
    <property type="evidence" value="ECO:0007669"/>
    <property type="project" value="TreeGrafter"/>
</dbReference>
<dbReference type="PANTHER" id="PTHR42748:SF7">
    <property type="entry name" value="NMRA LIKE REDOX SENSOR 1-RELATED"/>
    <property type="match status" value="1"/>
</dbReference>
<dbReference type="InterPro" id="IPR036291">
    <property type="entry name" value="NAD(P)-bd_dom_sf"/>
</dbReference>
<comment type="similarity">
    <text evidence="1">Belongs to the NmrA-type oxidoreductase family.</text>
</comment>
<comment type="caution">
    <text evidence="5">The sequence shown here is derived from an EMBL/GenBank/DDBJ whole genome shotgun (WGS) entry which is preliminary data.</text>
</comment>
<evidence type="ECO:0000313" key="6">
    <source>
        <dbReference type="Proteomes" id="UP001195483"/>
    </source>
</evidence>
<protein>
    <recommendedName>
        <fullName evidence="3">NmrA-like family domain-containing protein 1</fullName>
    </recommendedName>
</protein>
<evidence type="ECO:0000259" key="4">
    <source>
        <dbReference type="Pfam" id="PF05368"/>
    </source>
</evidence>
<keyword evidence="6" id="KW-1185">Reference proteome</keyword>
<dbReference type="InterPro" id="IPR008030">
    <property type="entry name" value="NmrA-like"/>
</dbReference>